<accession>A0A7J7JD48</accession>
<comment type="caution">
    <text evidence="2">The sequence shown here is derived from an EMBL/GenBank/DDBJ whole genome shotgun (WGS) entry which is preliminary data.</text>
</comment>
<feature type="transmembrane region" description="Helical" evidence="1">
    <location>
        <begin position="65"/>
        <end position="81"/>
    </location>
</feature>
<keyword evidence="1" id="KW-1133">Transmembrane helix</keyword>
<dbReference type="EMBL" id="VXIV02002696">
    <property type="protein sequence ID" value="KAF6023574.1"/>
    <property type="molecule type" value="Genomic_DNA"/>
</dbReference>
<keyword evidence="3" id="KW-1185">Reference proteome</keyword>
<evidence type="ECO:0000313" key="3">
    <source>
        <dbReference type="Proteomes" id="UP000593567"/>
    </source>
</evidence>
<name>A0A7J7JD48_BUGNE</name>
<keyword evidence="1" id="KW-0472">Membrane</keyword>
<dbReference type="AlphaFoldDB" id="A0A7J7JD48"/>
<reference evidence="2" key="1">
    <citation type="submission" date="2020-06" db="EMBL/GenBank/DDBJ databases">
        <title>Draft genome of Bugula neritina, a colonial animal packing powerful symbionts and potential medicines.</title>
        <authorList>
            <person name="Rayko M."/>
        </authorList>
    </citation>
    <scope>NUCLEOTIDE SEQUENCE [LARGE SCALE GENOMIC DNA]</scope>
    <source>
        <strain evidence="2">Kwan_BN1</strain>
    </source>
</reference>
<evidence type="ECO:0000256" key="1">
    <source>
        <dbReference type="SAM" id="Phobius"/>
    </source>
</evidence>
<dbReference type="Proteomes" id="UP000593567">
    <property type="component" value="Unassembled WGS sequence"/>
</dbReference>
<evidence type="ECO:0000313" key="2">
    <source>
        <dbReference type="EMBL" id="KAF6023574.1"/>
    </source>
</evidence>
<gene>
    <name evidence="2" type="ORF">EB796_018123</name>
</gene>
<sequence length="87" mass="10951">MRNNEVFFPNIRNLFKSILFSRLNLYNYLRKKSILWKRKQINSKFMTLLLFQVFGKPKIRHSNIVLLYISIYFYSYYKLFFKFRFKD</sequence>
<protein>
    <submittedName>
        <fullName evidence="2">Uncharacterized protein</fullName>
    </submittedName>
</protein>
<organism evidence="2 3">
    <name type="scientific">Bugula neritina</name>
    <name type="common">Brown bryozoan</name>
    <name type="synonym">Sertularia neritina</name>
    <dbReference type="NCBI Taxonomy" id="10212"/>
    <lineage>
        <taxon>Eukaryota</taxon>
        <taxon>Metazoa</taxon>
        <taxon>Spiralia</taxon>
        <taxon>Lophotrochozoa</taxon>
        <taxon>Bryozoa</taxon>
        <taxon>Gymnolaemata</taxon>
        <taxon>Cheilostomatida</taxon>
        <taxon>Flustrina</taxon>
        <taxon>Buguloidea</taxon>
        <taxon>Bugulidae</taxon>
        <taxon>Bugula</taxon>
    </lineage>
</organism>
<proteinExistence type="predicted"/>
<keyword evidence="1" id="KW-0812">Transmembrane</keyword>